<dbReference type="InterPro" id="IPR027193">
    <property type="entry name" value="Noc4"/>
</dbReference>
<dbReference type="PANTHER" id="PTHR12455:SF0">
    <property type="entry name" value="NUCLEOLAR COMPLEX PROTEIN 4 HOMOLOG"/>
    <property type="match status" value="1"/>
</dbReference>
<name>A0AA85K3M8_TRIRE</name>
<evidence type="ECO:0000313" key="4">
    <source>
        <dbReference type="Proteomes" id="UP000050795"/>
    </source>
</evidence>
<dbReference type="WBParaSite" id="TREG1_59590.1">
    <property type="protein sequence ID" value="TREG1_59590.1"/>
    <property type="gene ID" value="TREG1_59590"/>
</dbReference>
<feature type="region of interest" description="Disordered" evidence="2">
    <location>
        <begin position="315"/>
        <end position="337"/>
    </location>
</feature>
<sequence length="440" mass="49975">MRKREKQKHKITLKSKETMKLENALKGNVNYHTIRPYVLACLSDNSLASESCMAELELAANYVDCTYFILRVINTEMSMIKQQSKVMSENYSKNVLSILDLLLKPEKKLSGFLGNPPEPKTDLARHCRFSHLRNYFTQVWKSFLNNDLSDDTRVYAVRFLGDGHITRLSEIRLLADYILPIFDPDPENKLSESEAMKFPTSWSRAVSHTVLGLIARGDLNYPRLYIRLYRLLDESLFQCPNAKQFLITLDIYLSSMHLATSVVASFIKRLSQLSLFSPPLLTPAILLIISNCLKRHSQCRILINYRPKRSHVVNNTQADHDGDADDNGNVDENSKNTMDVQSIGDPYNWEAETFETSKALDSSLWEVSALTGHYSPSISTLAKKICNPDPLDSSVITVSDLIDKEIQAMKKTKKSVKEAMCILSQTNMTMPELPPLNGWV</sequence>
<evidence type="ECO:0000256" key="2">
    <source>
        <dbReference type="SAM" id="MobiDB-lite"/>
    </source>
</evidence>
<protein>
    <recommendedName>
        <fullName evidence="3">CCAAT-binding factor domain-containing protein</fullName>
    </recommendedName>
</protein>
<dbReference type="GO" id="GO:0032040">
    <property type="term" value="C:small-subunit processome"/>
    <property type="evidence" value="ECO:0007669"/>
    <property type="project" value="TreeGrafter"/>
</dbReference>
<dbReference type="GO" id="GO:0042254">
    <property type="term" value="P:ribosome biogenesis"/>
    <property type="evidence" value="ECO:0007669"/>
    <property type="project" value="InterPro"/>
</dbReference>
<evidence type="ECO:0000256" key="1">
    <source>
        <dbReference type="ARBA" id="ARBA00007797"/>
    </source>
</evidence>
<evidence type="ECO:0000313" key="5">
    <source>
        <dbReference type="WBParaSite" id="TREG1_59590.1"/>
    </source>
</evidence>
<evidence type="ECO:0000259" key="3">
    <source>
        <dbReference type="Pfam" id="PF03914"/>
    </source>
</evidence>
<keyword evidence="4" id="KW-1185">Reference proteome</keyword>
<organism evidence="4 5">
    <name type="scientific">Trichobilharzia regenti</name>
    <name type="common">Nasal bird schistosome</name>
    <dbReference type="NCBI Taxonomy" id="157069"/>
    <lineage>
        <taxon>Eukaryota</taxon>
        <taxon>Metazoa</taxon>
        <taxon>Spiralia</taxon>
        <taxon>Lophotrochozoa</taxon>
        <taxon>Platyhelminthes</taxon>
        <taxon>Trematoda</taxon>
        <taxon>Digenea</taxon>
        <taxon>Strigeidida</taxon>
        <taxon>Schistosomatoidea</taxon>
        <taxon>Schistosomatidae</taxon>
        <taxon>Trichobilharzia</taxon>
    </lineage>
</organism>
<dbReference type="Pfam" id="PF03914">
    <property type="entry name" value="CBF"/>
    <property type="match status" value="1"/>
</dbReference>
<accession>A0AA85K3M8</accession>
<reference evidence="5" key="2">
    <citation type="submission" date="2023-11" db="UniProtKB">
        <authorList>
            <consortium name="WormBaseParasite"/>
        </authorList>
    </citation>
    <scope>IDENTIFICATION</scope>
</reference>
<proteinExistence type="inferred from homology"/>
<dbReference type="Proteomes" id="UP000050795">
    <property type="component" value="Unassembled WGS sequence"/>
</dbReference>
<dbReference type="PANTHER" id="PTHR12455">
    <property type="entry name" value="NUCLEOLAR COMPLEX PROTEIN 4"/>
    <property type="match status" value="1"/>
</dbReference>
<dbReference type="AlphaFoldDB" id="A0AA85K3M8"/>
<comment type="similarity">
    <text evidence="1">Belongs to the CBF/MAK21 family.</text>
</comment>
<dbReference type="InterPro" id="IPR005612">
    <property type="entry name" value="CCAAT-binding_factor"/>
</dbReference>
<reference evidence="4" key="1">
    <citation type="submission" date="2022-06" db="EMBL/GenBank/DDBJ databases">
        <authorList>
            <person name="Berger JAMES D."/>
            <person name="Berger JAMES D."/>
        </authorList>
    </citation>
    <scope>NUCLEOTIDE SEQUENCE [LARGE SCALE GENOMIC DNA]</scope>
</reference>
<feature type="domain" description="CCAAT-binding factor" evidence="3">
    <location>
        <begin position="216"/>
        <end position="382"/>
    </location>
</feature>
<dbReference type="GO" id="GO:0030692">
    <property type="term" value="C:Noc4p-Nop14p complex"/>
    <property type="evidence" value="ECO:0007669"/>
    <property type="project" value="TreeGrafter"/>
</dbReference>